<dbReference type="PATRIC" id="fig|1212489.4.peg.983"/>
<sequence length="286" mass="32993">MLANSLTEFWDLIHAQLCYQLFITPIHLPIEKEYREFARRAREFFVENRSFSIPVSSPRHHVIHCFEQVNNPQAKKVLIAHGWISRAAYMARLIRALHQQGYHVYAIDFPAHGEAKGLQLTWMDAVMILRQTINNFGPFHGMIGHSFGGSMILNTLNLANQFAEWEINKVPERVVLMSSPTRMRTPVSKLARRLRLSGKGLILLRELFRQNASPDIKHLDFRHFINHSKTPVLCIHGEDDDSITPYESTIFCEQYPHASLTLLPDADHVSVLLDERVETKVCEFLT</sequence>
<evidence type="ECO:0000259" key="1">
    <source>
        <dbReference type="Pfam" id="PF12697"/>
    </source>
</evidence>
<proteinExistence type="predicted"/>
<dbReference type="Proteomes" id="UP000054736">
    <property type="component" value="Unassembled WGS sequence"/>
</dbReference>
<dbReference type="GO" id="GO:0016787">
    <property type="term" value="F:hydrolase activity"/>
    <property type="evidence" value="ECO:0007669"/>
    <property type="project" value="UniProtKB-KW"/>
</dbReference>
<dbReference type="RefSeq" id="WP_058495269.1">
    <property type="nucleotide sequence ID" value="NZ_CAAAIU010000011.1"/>
</dbReference>
<dbReference type="Pfam" id="PF12697">
    <property type="entry name" value="Abhydrolase_6"/>
    <property type="match status" value="1"/>
</dbReference>
<protein>
    <submittedName>
        <fullName evidence="2">Putative hydrolase</fullName>
    </submittedName>
</protein>
<keyword evidence="2" id="KW-0378">Hydrolase</keyword>
<dbReference type="PANTHER" id="PTHR43194:SF2">
    <property type="entry name" value="PEROXISOMAL MEMBRANE PROTEIN LPX1"/>
    <property type="match status" value="1"/>
</dbReference>
<dbReference type="OrthoDB" id="9785847at2"/>
<evidence type="ECO:0000313" key="3">
    <source>
        <dbReference type="Proteomes" id="UP000054736"/>
    </source>
</evidence>
<dbReference type="InterPro" id="IPR029058">
    <property type="entry name" value="AB_hydrolase_fold"/>
</dbReference>
<comment type="caution">
    <text evidence="2">The sequence shown here is derived from an EMBL/GenBank/DDBJ whole genome shotgun (WGS) entry which is preliminary data.</text>
</comment>
<name>A0A0W0SVP7_9GAMM</name>
<gene>
    <name evidence="2" type="ORF">Ldro_0940</name>
</gene>
<dbReference type="InterPro" id="IPR050228">
    <property type="entry name" value="Carboxylesterase_BioH"/>
</dbReference>
<keyword evidence="3" id="KW-1185">Reference proteome</keyword>
<dbReference type="AlphaFoldDB" id="A0A0W0SVP7"/>
<dbReference type="SUPFAM" id="SSF53474">
    <property type="entry name" value="alpha/beta-Hydrolases"/>
    <property type="match status" value="1"/>
</dbReference>
<feature type="domain" description="AB hydrolase-1" evidence="1">
    <location>
        <begin position="77"/>
        <end position="274"/>
    </location>
</feature>
<organism evidence="2 3">
    <name type="scientific">Legionella drozanskii LLAP-1</name>
    <dbReference type="NCBI Taxonomy" id="1212489"/>
    <lineage>
        <taxon>Bacteria</taxon>
        <taxon>Pseudomonadati</taxon>
        <taxon>Pseudomonadota</taxon>
        <taxon>Gammaproteobacteria</taxon>
        <taxon>Legionellales</taxon>
        <taxon>Legionellaceae</taxon>
        <taxon>Legionella</taxon>
    </lineage>
</organism>
<dbReference type="PANTHER" id="PTHR43194">
    <property type="entry name" value="HYDROLASE ALPHA/BETA FOLD FAMILY"/>
    <property type="match status" value="1"/>
</dbReference>
<accession>A0A0W0SVP7</accession>
<dbReference type="InterPro" id="IPR000073">
    <property type="entry name" value="AB_hydrolase_1"/>
</dbReference>
<evidence type="ECO:0000313" key="2">
    <source>
        <dbReference type="EMBL" id="KTC87321.1"/>
    </source>
</evidence>
<dbReference type="Gene3D" id="3.40.50.1820">
    <property type="entry name" value="alpha/beta hydrolase"/>
    <property type="match status" value="1"/>
</dbReference>
<dbReference type="EMBL" id="LNXY01000020">
    <property type="protein sequence ID" value="KTC87321.1"/>
    <property type="molecule type" value="Genomic_DNA"/>
</dbReference>
<dbReference type="STRING" id="1212489.Ldro_0940"/>
<reference evidence="2 3" key="1">
    <citation type="submission" date="2015-11" db="EMBL/GenBank/DDBJ databases">
        <title>Genomic analysis of 38 Legionella species identifies large and diverse effector repertoires.</title>
        <authorList>
            <person name="Burstein D."/>
            <person name="Amaro F."/>
            <person name="Zusman T."/>
            <person name="Lifshitz Z."/>
            <person name="Cohen O."/>
            <person name="Gilbert J.A."/>
            <person name="Pupko T."/>
            <person name="Shuman H.A."/>
            <person name="Segal G."/>
        </authorList>
    </citation>
    <scope>NUCLEOTIDE SEQUENCE [LARGE SCALE GENOMIC DNA]</scope>
    <source>
        <strain evidence="2 3">ATCC 700990</strain>
    </source>
</reference>